<evidence type="ECO:0000313" key="3">
    <source>
        <dbReference type="Proteomes" id="UP001296104"/>
    </source>
</evidence>
<dbReference type="InterPro" id="IPR047313">
    <property type="entry name" value="SMN_C"/>
</dbReference>
<organism evidence="2 3">
    <name type="scientific">Lecanosticta acicola</name>
    <dbReference type="NCBI Taxonomy" id="111012"/>
    <lineage>
        <taxon>Eukaryota</taxon>
        <taxon>Fungi</taxon>
        <taxon>Dikarya</taxon>
        <taxon>Ascomycota</taxon>
        <taxon>Pezizomycotina</taxon>
        <taxon>Dothideomycetes</taxon>
        <taxon>Dothideomycetidae</taxon>
        <taxon>Mycosphaerellales</taxon>
        <taxon>Mycosphaerellaceae</taxon>
        <taxon>Lecanosticta</taxon>
    </lineage>
</organism>
<keyword evidence="3" id="KW-1185">Reference proteome</keyword>
<evidence type="ECO:0008006" key="4">
    <source>
        <dbReference type="Google" id="ProtNLM"/>
    </source>
</evidence>
<reference evidence="2" key="1">
    <citation type="submission" date="2023-11" db="EMBL/GenBank/DDBJ databases">
        <authorList>
            <person name="Alioto T."/>
            <person name="Alioto T."/>
            <person name="Gomez Garrido J."/>
        </authorList>
    </citation>
    <scope>NUCLEOTIDE SEQUENCE</scope>
</reference>
<accession>A0AAI8YTX1</accession>
<protein>
    <recommendedName>
        <fullName evidence="4">Survival motor neuron Tudor domain-containing protein</fullName>
    </recommendedName>
</protein>
<feature type="compositionally biased region" description="Polar residues" evidence="1">
    <location>
        <begin position="12"/>
        <end position="33"/>
    </location>
</feature>
<feature type="region of interest" description="Disordered" evidence="1">
    <location>
        <begin position="1"/>
        <end position="63"/>
    </location>
</feature>
<comment type="caution">
    <text evidence="2">The sequence shown here is derived from an EMBL/GenBank/DDBJ whole genome shotgun (WGS) entry which is preliminary data.</text>
</comment>
<evidence type="ECO:0000256" key="1">
    <source>
        <dbReference type="SAM" id="MobiDB-lite"/>
    </source>
</evidence>
<dbReference type="EMBL" id="CAVMBE010000008">
    <property type="protein sequence ID" value="CAK3866334.1"/>
    <property type="molecule type" value="Genomic_DNA"/>
</dbReference>
<dbReference type="CDD" id="cd22852">
    <property type="entry name" value="SMN_C"/>
    <property type="match status" value="1"/>
</dbReference>
<name>A0AAI8YTX1_9PEZI</name>
<evidence type="ECO:0000313" key="2">
    <source>
        <dbReference type="EMBL" id="CAK3866334.1"/>
    </source>
</evidence>
<proteinExistence type="predicted"/>
<sequence length="101" mass="10692">MAAKGEKVNLLTLKTANTSAGQPNGASKQQTTPNAPPNFAGDPAPAPPMPPAGLANMPQGLMNSSQSEQLKNIMTAWYYAGYYTGFYDGQQNAWSNMPQQG</sequence>
<dbReference type="Proteomes" id="UP001296104">
    <property type="component" value="Unassembled WGS sequence"/>
</dbReference>
<gene>
    <name evidence="2" type="ORF">LECACI_7A001905</name>
</gene>
<dbReference type="AlphaFoldDB" id="A0AAI8YTX1"/>